<evidence type="ECO:0000259" key="1">
    <source>
        <dbReference type="PROSITE" id="PS50181"/>
    </source>
</evidence>
<keyword evidence="3" id="KW-1185">Reference proteome</keyword>
<sequence>MASSKYSKKTPKTSRANSSVRAIDRVSHLPNNILHHILSFLDTESTVQTSILSRRWRCLWKDVPVLNFSRNSSFLDKSDFQKHVDKFLSLRFESTAVSSISFDFGGEALRGQSAGKEIFESVMQYIAAAQGRISHVFISKTSHAADIRDMASAMVEHNLHGSLETLKLHKSNLKNSLLGYGPGFKLLTTLELQQCAFFSSASGKLIDPFANLPTLYHLKVINCTTWGCLLKVSGPKLLDLEIHILVSQHLVYSTFELVEVSAPKLKSFYFRAGNKKSTEKLPELNLPLLDNACIRLWWTKQKHDHPLDNETAERHNHECMNLFCGLHNAKSLVLRFDMESWWTIPEEQCQFPLTRLKSLMELESSPFTRLQNLKVQSHYFFGRQPSIPYQVVHYFFKGSPDTKEKLFKFERVW</sequence>
<dbReference type="PROSITE" id="PS50181">
    <property type="entry name" value="FBOX"/>
    <property type="match status" value="1"/>
</dbReference>
<dbReference type="EMBL" id="OZ034817">
    <property type="protein sequence ID" value="CAL1385028.1"/>
    <property type="molecule type" value="Genomic_DNA"/>
</dbReference>
<name>A0AAV2EHG1_9ROSI</name>
<evidence type="ECO:0000313" key="2">
    <source>
        <dbReference type="EMBL" id="CAL1385028.1"/>
    </source>
</evidence>
<dbReference type="InterPro" id="IPR036047">
    <property type="entry name" value="F-box-like_dom_sf"/>
</dbReference>
<protein>
    <recommendedName>
        <fullName evidence="1">F-box domain-containing protein</fullName>
    </recommendedName>
</protein>
<dbReference type="PANTHER" id="PTHR34223:SF51">
    <property type="entry name" value="OS06G0556300 PROTEIN"/>
    <property type="match status" value="1"/>
</dbReference>
<evidence type="ECO:0000313" key="3">
    <source>
        <dbReference type="Proteomes" id="UP001497516"/>
    </source>
</evidence>
<dbReference type="Gene3D" id="1.20.1280.50">
    <property type="match status" value="1"/>
</dbReference>
<dbReference type="Proteomes" id="UP001497516">
    <property type="component" value="Chromosome 4"/>
</dbReference>
<accession>A0AAV2EHG1</accession>
<dbReference type="SMART" id="SM00256">
    <property type="entry name" value="FBOX"/>
    <property type="match status" value="1"/>
</dbReference>
<dbReference type="InterPro" id="IPR053781">
    <property type="entry name" value="F-box_AtFBL13-like"/>
</dbReference>
<proteinExistence type="predicted"/>
<dbReference type="PANTHER" id="PTHR34223">
    <property type="entry name" value="OS11G0201299 PROTEIN"/>
    <property type="match status" value="1"/>
</dbReference>
<feature type="domain" description="F-box" evidence="1">
    <location>
        <begin position="23"/>
        <end position="71"/>
    </location>
</feature>
<gene>
    <name evidence="2" type="ORF">LTRI10_LOCUS26193</name>
</gene>
<dbReference type="AlphaFoldDB" id="A0AAV2EHG1"/>
<reference evidence="2 3" key="1">
    <citation type="submission" date="2024-04" db="EMBL/GenBank/DDBJ databases">
        <authorList>
            <person name="Fracassetti M."/>
        </authorList>
    </citation>
    <scope>NUCLEOTIDE SEQUENCE [LARGE SCALE GENOMIC DNA]</scope>
</reference>
<organism evidence="2 3">
    <name type="scientific">Linum trigynum</name>
    <dbReference type="NCBI Taxonomy" id="586398"/>
    <lineage>
        <taxon>Eukaryota</taxon>
        <taxon>Viridiplantae</taxon>
        <taxon>Streptophyta</taxon>
        <taxon>Embryophyta</taxon>
        <taxon>Tracheophyta</taxon>
        <taxon>Spermatophyta</taxon>
        <taxon>Magnoliopsida</taxon>
        <taxon>eudicotyledons</taxon>
        <taxon>Gunneridae</taxon>
        <taxon>Pentapetalae</taxon>
        <taxon>rosids</taxon>
        <taxon>fabids</taxon>
        <taxon>Malpighiales</taxon>
        <taxon>Linaceae</taxon>
        <taxon>Linum</taxon>
    </lineage>
</organism>
<dbReference type="InterPro" id="IPR053197">
    <property type="entry name" value="F-box_SCFL_complex_component"/>
</dbReference>
<dbReference type="Pfam" id="PF00646">
    <property type="entry name" value="F-box"/>
    <property type="match status" value="1"/>
</dbReference>
<dbReference type="SUPFAM" id="SSF81383">
    <property type="entry name" value="F-box domain"/>
    <property type="match status" value="1"/>
</dbReference>
<dbReference type="CDD" id="cd22160">
    <property type="entry name" value="F-box_AtFBL13-like"/>
    <property type="match status" value="1"/>
</dbReference>
<dbReference type="InterPro" id="IPR001810">
    <property type="entry name" value="F-box_dom"/>
</dbReference>